<keyword evidence="3" id="KW-1185">Reference proteome</keyword>
<organism evidence="2 3">
    <name type="scientific">Clostridium moniliforme</name>
    <dbReference type="NCBI Taxonomy" id="39489"/>
    <lineage>
        <taxon>Bacteria</taxon>
        <taxon>Bacillati</taxon>
        <taxon>Bacillota</taxon>
        <taxon>Clostridia</taxon>
        <taxon>Eubacteriales</taxon>
        <taxon>Clostridiaceae</taxon>
        <taxon>Clostridium</taxon>
    </lineage>
</organism>
<accession>A0ABS4F0Q5</accession>
<dbReference type="EMBL" id="JAGGJZ010000003">
    <property type="protein sequence ID" value="MBP1889839.1"/>
    <property type="molecule type" value="Genomic_DNA"/>
</dbReference>
<evidence type="ECO:0000256" key="1">
    <source>
        <dbReference type="SAM" id="Phobius"/>
    </source>
</evidence>
<name>A0ABS4F0Q5_9CLOT</name>
<dbReference type="RefSeq" id="WP_209796731.1">
    <property type="nucleotide sequence ID" value="NZ_JAGGJZ010000003.1"/>
</dbReference>
<keyword evidence="1" id="KW-1133">Transmembrane helix</keyword>
<sequence>MKIIKYLILLVVISLQLTTFCLAASKFILTNKRKEKLEFLIMALSGLVGFILFTNPVMYLI</sequence>
<keyword evidence="1" id="KW-0472">Membrane</keyword>
<gene>
    <name evidence="2" type="ORF">J2Z53_001422</name>
</gene>
<evidence type="ECO:0000313" key="3">
    <source>
        <dbReference type="Proteomes" id="UP000783390"/>
    </source>
</evidence>
<comment type="caution">
    <text evidence="2">The sequence shown here is derived from an EMBL/GenBank/DDBJ whole genome shotgun (WGS) entry which is preliminary data.</text>
</comment>
<dbReference type="Proteomes" id="UP000783390">
    <property type="component" value="Unassembled WGS sequence"/>
</dbReference>
<reference evidence="2 3" key="1">
    <citation type="submission" date="2021-03" db="EMBL/GenBank/DDBJ databases">
        <title>Genomic Encyclopedia of Type Strains, Phase IV (KMG-IV): sequencing the most valuable type-strain genomes for metagenomic binning, comparative biology and taxonomic classification.</title>
        <authorList>
            <person name="Goeker M."/>
        </authorList>
    </citation>
    <scope>NUCLEOTIDE SEQUENCE [LARGE SCALE GENOMIC DNA]</scope>
    <source>
        <strain evidence="2 3">DSM 3984</strain>
    </source>
</reference>
<keyword evidence="1" id="KW-0812">Transmembrane</keyword>
<protein>
    <submittedName>
        <fullName evidence="2">TctA family transporter</fullName>
    </submittedName>
</protein>
<evidence type="ECO:0000313" key="2">
    <source>
        <dbReference type="EMBL" id="MBP1889839.1"/>
    </source>
</evidence>
<proteinExistence type="predicted"/>
<feature type="transmembrane region" description="Helical" evidence="1">
    <location>
        <begin position="39"/>
        <end position="60"/>
    </location>
</feature>